<dbReference type="Pfam" id="PF16537">
    <property type="entry name" value="T2SSB"/>
    <property type="match status" value="1"/>
</dbReference>
<feature type="region of interest" description="Disordered" evidence="1">
    <location>
        <begin position="92"/>
        <end position="135"/>
    </location>
</feature>
<feature type="transmembrane region" description="Helical" evidence="2">
    <location>
        <begin position="42"/>
        <end position="60"/>
    </location>
</feature>
<keyword evidence="2" id="KW-1133">Transmembrane helix</keyword>
<dbReference type="InterPro" id="IPR032389">
    <property type="entry name" value="GspB_C"/>
</dbReference>
<keyword evidence="2" id="KW-0472">Membrane</keyword>
<dbReference type="Proteomes" id="UP001158049">
    <property type="component" value="Unassembled WGS sequence"/>
</dbReference>
<proteinExistence type="predicted"/>
<keyword evidence="2" id="KW-0812">Transmembrane</keyword>
<evidence type="ECO:0000256" key="1">
    <source>
        <dbReference type="SAM" id="MobiDB-lite"/>
    </source>
</evidence>
<evidence type="ECO:0000313" key="5">
    <source>
        <dbReference type="Proteomes" id="UP001158049"/>
    </source>
</evidence>
<reference evidence="4 5" key="1">
    <citation type="submission" date="2017-05" db="EMBL/GenBank/DDBJ databases">
        <authorList>
            <person name="Varghese N."/>
            <person name="Submissions S."/>
        </authorList>
    </citation>
    <scope>NUCLEOTIDE SEQUENCE [LARGE SCALE GENOMIC DNA]</scope>
    <source>
        <strain evidence="4 5">DSM 26001</strain>
    </source>
</reference>
<comment type="caution">
    <text evidence="4">The sequence shown here is derived from an EMBL/GenBank/DDBJ whole genome shotgun (WGS) entry which is preliminary data.</text>
</comment>
<protein>
    <submittedName>
        <fullName evidence="4">Type II secretion system protein B</fullName>
    </submittedName>
</protein>
<dbReference type="RefSeq" id="WP_283440579.1">
    <property type="nucleotide sequence ID" value="NZ_FXUL01000001.1"/>
</dbReference>
<name>A0ABY1PTH1_9BURK</name>
<feature type="compositionally biased region" description="Pro residues" evidence="1">
    <location>
        <begin position="92"/>
        <end position="102"/>
    </location>
</feature>
<evidence type="ECO:0000259" key="3">
    <source>
        <dbReference type="Pfam" id="PF16537"/>
    </source>
</evidence>
<accession>A0ABY1PTH1</accession>
<organism evidence="4 5">
    <name type="scientific">Noviherbaspirillum suwonense</name>
    <dbReference type="NCBI Taxonomy" id="1224511"/>
    <lineage>
        <taxon>Bacteria</taxon>
        <taxon>Pseudomonadati</taxon>
        <taxon>Pseudomonadota</taxon>
        <taxon>Betaproteobacteria</taxon>
        <taxon>Burkholderiales</taxon>
        <taxon>Oxalobacteraceae</taxon>
        <taxon>Noviherbaspirillum</taxon>
    </lineage>
</organism>
<gene>
    <name evidence="4" type="ORF">SAMN06295970_101436</name>
</gene>
<dbReference type="EMBL" id="FXUL01000001">
    <property type="protein sequence ID" value="SMP44553.1"/>
    <property type="molecule type" value="Genomic_DNA"/>
</dbReference>
<feature type="domain" description="Type II secretion system protein GspB C-terminal" evidence="3">
    <location>
        <begin position="156"/>
        <end position="213"/>
    </location>
</feature>
<sequence>MSYILEALKKAQAERARGDVPGVNAQPVPTIAARAPSPLRPWMLVLLAALVACAVLFWQWPWTRPEPAAPAPVAQAPAAVVAPAPKAVPVPEAAPAPAPAPAAVPAATPAPAKPLRKLGERAPGEASAVAPTPAPVPAPERIASLQDLPAQIQREIPALAINGYIYASNPADRSVLINNRLRREGDALGDGFVLEKLLPREMVLNYRGYRYRISY</sequence>
<evidence type="ECO:0000256" key="2">
    <source>
        <dbReference type="SAM" id="Phobius"/>
    </source>
</evidence>
<evidence type="ECO:0000313" key="4">
    <source>
        <dbReference type="EMBL" id="SMP44553.1"/>
    </source>
</evidence>
<keyword evidence="5" id="KW-1185">Reference proteome</keyword>